<comment type="similarity">
    <text evidence="5">Belongs to the ZapD family.</text>
</comment>
<evidence type="ECO:0000256" key="5">
    <source>
        <dbReference type="HAMAP-Rule" id="MF_01092"/>
    </source>
</evidence>
<accession>A0A1E8FDU8</accession>
<keyword evidence="2 5" id="KW-0132">Cell division</keyword>
<dbReference type="Gene3D" id="2.60.440.10">
    <property type="entry name" value="YacF-like domains"/>
    <property type="match status" value="1"/>
</dbReference>
<dbReference type="GO" id="GO:0000917">
    <property type="term" value="P:division septum assembly"/>
    <property type="evidence" value="ECO:0007669"/>
    <property type="project" value="UniProtKB-KW"/>
</dbReference>
<dbReference type="Gene3D" id="1.10.3900.10">
    <property type="entry name" value="YacF-like"/>
    <property type="match status" value="1"/>
</dbReference>
<keyword evidence="4 5" id="KW-0131">Cell cycle</keyword>
<comment type="caution">
    <text evidence="6">The sequence shown here is derived from an EMBL/GenBank/DDBJ whole genome shotgun (WGS) entry which is preliminary data.</text>
</comment>
<comment type="subcellular location">
    <subcellularLocation>
        <location evidence="5">Cytoplasm</location>
    </subcellularLocation>
    <text evidence="5">Localizes to mid-cell in an FtsZ-dependent manner.</text>
</comment>
<dbReference type="EMBL" id="MJIC01000014">
    <property type="protein sequence ID" value="OFI33936.1"/>
    <property type="molecule type" value="Genomic_DNA"/>
</dbReference>
<dbReference type="InterPro" id="IPR036268">
    <property type="entry name" value="ZapD_sf"/>
</dbReference>
<dbReference type="InterPro" id="IPR009777">
    <property type="entry name" value="ZapD"/>
</dbReference>
<dbReference type="GO" id="GO:0005737">
    <property type="term" value="C:cytoplasm"/>
    <property type="evidence" value="ECO:0007669"/>
    <property type="project" value="UniProtKB-SubCell"/>
</dbReference>
<dbReference type="GO" id="GO:0043093">
    <property type="term" value="P:FtsZ-dependent cytokinesis"/>
    <property type="evidence" value="ECO:0007669"/>
    <property type="project" value="UniProtKB-UniRule"/>
</dbReference>
<dbReference type="RefSeq" id="WP_070176863.1">
    <property type="nucleotide sequence ID" value="NZ_BMJR01000003.1"/>
</dbReference>
<protein>
    <recommendedName>
        <fullName evidence="5">Cell division protein ZapD</fullName>
    </recommendedName>
    <alternativeName>
        <fullName evidence="5">Z ring-associated protein D</fullName>
    </alternativeName>
</protein>
<dbReference type="NCBIfam" id="NF003655">
    <property type="entry name" value="PRK05287.1-3"/>
    <property type="match status" value="1"/>
</dbReference>
<sequence length="251" mass="29140">MSTTTVYEFPLKEKVRNYLRIEQLMGQLKLGAAGLDNNLSLYFFEQLFTLLDLFERIDIRTDIIKDLDAHEKNLVHWSQLPNIDDEALQQTLRTIITIRDKLKVSKKISAVLRDDKFLASIRQRFAIPGGTCSFDLPNLHYWCQRPLAQRQEDVKQWIMCFALTEEAISIALSFLRERATFTPIEAQNGFFQGVAEDRNELIRVRCLAETDYYPTLSGNKYRYAIRFMYFNPPEGRSGAVEIPVHFDLAAC</sequence>
<evidence type="ECO:0000256" key="1">
    <source>
        <dbReference type="ARBA" id="ARBA00022490"/>
    </source>
</evidence>
<dbReference type="Pfam" id="PF07072">
    <property type="entry name" value="ZapD"/>
    <property type="match status" value="1"/>
</dbReference>
<dbReference type="GO" id="GO:0032153">
    <property type="term" value="C:cell division site"/>
    <property type="evidence" value="ECO:0007669"/>
    <property type="project" value="TreeGrafter"/>
</dbReference>
<gene>
    <name evidence="5" type="primary">zapD</name>
    <name evidence="6" type="ORF">BFC17_20460</name>
</gene>
<keyword evidence="3 5" id="KW-0717">Septation</keyword>
<evidence type="ECO:0000313" key="7">
    <source>
        <dbReference type="Proteomes" id="UP000176037"/>
    </source>
</evidence>
<evidence type="ECO:0000256" key="3">
    <source>
        <dbReference type="ARBA" id="ARBA00023210"/>
    </source>
</evidence>
<dbReference type="SUPFAM" id="SSF160950">
    <property type="entry name" value="YacF-like"/>
    <property type="match status" value="1"/>
</dbReference>
<keyword evidence="1 5" id="KW-0963">Cytoplasm</keyword>
<comment type="subunit">
    <text evidence="5">Interacts with FtsZ.</text>
</comment>
<proteinExistence type="inferred from homology"/>
<keyword evidence="7" id="KW-1185">Reference proteome</keyword>
<dbReference type="Proteomes" id="UP000176037">
    <property type="component" value="Unassembled WGS sequence"/>
</dbReference>
<dbReference type="HAMAP" id="MF_01092">
    <property type="entry name" value="ZapD"/>
    <property type="match status" value="1"/>
</dbReference>
<organism evidence="6 7">
    <name type="scientific">Alteromonas lipolytica</name>
    <dbReference type="NCBI Taxonomy" id="1856405"/>
    <lineage>
        <taxon>Bacteria</taxon>
        <taxon>Pseudomonadati</taxon>
        <taxon>Pseudomonadota</taxon>
        <taxon>Gammaproteobacteria</taxon>
        <taxon>Alteromonadales</taxon>
        <taxon>Alteromonadaceae</taxon>
        <taxon>Alteromonas/Salinimonas group</taxon>
        <taxon>Alteromonas</taxon>
    </lineage>
</organism>
<dbReference type="PANTHER" id="PTHR39455">
    <property type="entry name" value="CELL DIVISION PROTEIN ZAPD"/>
    <property type="match status" value="1"/>
</dbReference>
<dbReference type="STRING" id="1856405.BFC17_20460"/>
<comment type="function">
    <text evidence="5">Cell division factor that enhances FtsZ-ring assembly. Directly interacts with FtsZ and promotes bundling of FtsZ protofilaments, with a reduction in FtsZ GTPase activity.</text>
</comment>
<dbReference type="AlphaFoldDB" id="A0A1E8FDU8"/>
<dbReference type="InterPro" id="IPR027462">
    <property type="entry name" value="ZapD_C"/>
</dbReference>
<evidence type="ECO:0000313" key="6">
    <source>
        <dbReference type="EMBL" id="OFI33936.1"/>
    </source>
</evidence>
<name>A0A1E8FDU8_9ALTE</name>
<evidence type="ECO:0000256" key="4">
    <source>
        <dbReference type="ARBA" id="ARBA00023306"/>
    </source>
</evidence>
<dbReference type="OrthoDB" id="5294622at2"/>
<dbReference type="PANTHER" id="PTHR39455:SF1">
    <property type="entry name" value="CELL DIVISION PROTEIN ZAPD"/>
    <property type="match status" value="1"/>
</dbReference>
<evidence type="ECO:0000256" key="2">
    <source>
        <dbReference type="ARBA" id="ARBA00022618"/>
    </source>
</evidence>
<reference evidence="6 7" key="1">
    <citation type="submission" date="2016-09" db="EMBL/GenBank/DDBJ databases">
        <title>Alteromonas lipolytica, a new species isolated from sea water.</title>
        <authorList>
            <person name="Wu Y.-H."/>
            <person name="Cheng H."/>
            <person name="Xu X.-W."/>
        </authorList>
    </citation>
    <scope>NUCLEOTIDE SEQUENCE [LARGE SCALE GENOMIC DNA]</scope>
    <source>
        <strain evidence="6 7">JW12</strain>
    </source>
</reference>